<dbReference type="InterPro" id="IPR035983">
    <property type="entry name" value="Hect_E3_ubiquitin_ligase"/>
</dbReference>
<dbReference type="Pfam" id="PF22562">
    <property type="entry name" value="UBA_7"/>
    <property type="match status" value="2"/>
</dbReference>
<feature type="compositionally biased region" description="Low complexity" evidence="3">
    <location>
        <begin position="153"/>
        <end position="164"/>
    </location>
</feature>
<dbReference type="InterPro" id="IPR013320">
    <property type="entry name" value="ConA-like_dom_sf"/>
</dbReference>
<feature type="compositionally biased region" description="Acidic residues" evidence="3">
    <location>
        <begin position="2797"/>
        <end position="2807"/>
    </location>
</feature>
<dbReference type="SUPFAM" id="SSF159034">
    <property type="entry name" value="Mib/herc2 domain-like"/>
    <property type="match status" value="1"/>
</dbReference>
<feature type="region of interest" description="Disordered" evidence="3">
    <location>
        <begin position="456"/>
        <end position="477"/>
    </location>
</feature>
<dbReference type="PANTHER" id="PTHR46654:SF1">
    <property type="entry name" value="E3 UBIQUITIN-PROTEIN LIGASE HECTD3"/>
    <property type="match status" value="1"/>
</dbReference>
<dbReference type="InterPro" id="IPR009060">
    <property type="entry name" value="UBA-like_sf"/>
</dbReference>
<feature type="domain" description="UBA" evidence="4">
    <location>
        <begin position="2199"/>
        <end position="2241"/>
    </location>
</feature>
<dbReference type="SMART" id="SM00119">
    <property type="entry name" value="HECTc"/>
    <property type="match status" value="1"/>
</dbReference>
<dbReference type="Pfam" id="PF00622">
    <property type="entry name" value="SPRY"/>
    <property type="match status" value="3"/>
</dbReference>
<dbReference type="VEuPathDB" id="FungiDB:H257_13041"/>
<feature type="region of interest" description="Disordered" evidence="3">
    <location>
        <begin position="1701"/>
        <end position="1722"/>
    </location>
</feature>
<dbReference type="GeneID" id="20815037"/>
<dbReference type="GO" id="GO:0005737">
    <property type="term" value="C:cytoplasm"/>
    <property type="evidence" value="ECO:0007669"/>
    <property type="project" value="TreeGrafter"/>
</dbReference>
<proteinExistence type="predicted"/>
<dbReference type="Pfam" id="PF06701">
    <property type="entry name" value="MIB_HERC2"/>
    <property type="match status" value="1"/>
</dbReference>
<feature type="compositionally biased region" description="Pro residues" evidence="3">
    <location>
        <begin position="459"/>
        <end position="471"/>
    </location>
</feature>
<feature type="compositionally biased region" description="Low complexity" evidence="3">
    <location>
        <begin position="186"/>
        <end position="206"/>
    </location>
</feature>
<dbReference type="InterPro" id="IPR037252">
    <property type="entry name" value="Mib_Herc2_sf"/>
</dbReference>
<dbReference type="InterPro" id="IPR003877">
    <property type="entry name" value="SPRY_dom"/>
</dbReference>
<evidence type="ECO:0008006" key="9">
    <source>
        <dbReference type="Google" id="ProtNLM"/>
    </source>
</evidence>
<dbReference type="InterPro" id="IPR010606">
    <property type="entry name" value="Mib_Herc2"/>
</dbReference>
<feature type="domain" description="B30.2/SPRY" evidence="5">
    <location>
        <begin position="2255"/>
        <end position="2437"/>
    </location>
</feature>
<dbReference type="Gene3D" id="3.90.1750.10">
    <property type="entry name" value="Hect, E3 ligase catalytic domains"/>
    <property type="match status" value="1"/>
</dbReference>
<evidence type="ECO:0000256" key="3">
    <source>
        <dbReference type="SAM" id="MobiDB-lite"/>
    </source>
</evidence>
<feature type="domain" description="MIB/HERC2" evidence="7">
    <location>
        <begin position="2904"/>
        <end position="2981"/>
    </location>
</feature>
<dbReference type="EMBL" id="KI913157">
    <property type="protein sequence ID" value="ETV71911.1"/>
    <property type="molecule type" value="Genomic_DNA"/>
</dbReference>
<dbReference type="SUPFAM" id="SSF56204">
    <property type="entry name" value="Hect, E3 ligase catalytic domain"/>
    <property type="match status" value="1"/>
</dbReference>
<dbReference type="FunFam" id="2.30.30.40:FF:000264">
    <property type="entry name" value="HECT E3 ubiquitin ligase"/>
    <property type="match status" value="1"/>
</dbReference>
<dbReference type="SMART" id="SM00449">
    <property type="entry name" value="SPRY"/>
    <property type="match status" value="3"/>
</dbReference>
<dbReference type="PROSITE" id="PS50237">
    <property type="entry name" value="HECT"/>
    <property type="match status" value="1"/>
</dbReference>
<dbReference type="SMART" id="SM00165">
    <property type="entry name" value="UBA"/>
    <property type="match status" value="2"/>
</dbReference>
<feature type="compositionally biased region" description="Low complexity" evidence="3">
    <location>
        <begin position="1701"/>
        <end position="1717"/>
    </location>
</feature>
<evidence type="ECO:0000259" key="7">
    <source>
        <dbReference type="PROSITE" id="PS51416"/>
    </source>
</evidence>
<evidence type="ECO:0000259" key="5">
    <source>
        <dbReference type="PROSITE" id="PS50188"/>
    </source>
</evidence>
<feature type="compositionally biased region" description="Low complexity" evidence="3">
    <location>
        <begin position="1075"/>
        <end position="1087"/>
    </location>
</feature>
<dbReference type="InterPro" id="IPR042469">
    <property type="entry name" value="HECTD3"/>
</dbReference>
<evidence type="ECO:0000313" key="8">
    <source>
        <dbReference type="EMBL" id="ETV71911.1"/>
    </source>
</evidence>
<feature type="domain" description="HECT" evidence="6">
    <location>
        <begin position="3636"/>
        <end position="4000"/>
    </location>
</feature>
<dbReference type="InterPro" id="IPR001870">
    <property type="entry name" value="B30.2/SPRY"/>
</dbReference>
<dbReference type="InterPro" id="IPR015940">
    <property type="entry name" value="UBA"/>
</dbReference>
<evidence type="ECO:0000256" key="2">
    <source>
        <dbReference type="PROSITE-ProRule" id="PRU00104"/>
    </source>
</evidence>
<reference evidence="8" key="1">
    <citation type="submission" date="2013-12" db="EMBL/GenBank/DDBJ databases">
        <title>The Genome Sequence of Aphanomyces astaci APO3.</title>
        <authorList>
            <consortium name="The Broad Institute Genomics Platform"/>
            <person name="Russ C."/>
            <person name="Tyler B."/>
            <person name="van West P."/>
            <person name="Dieguez-Uribeondo J."/>
            <person name="Young S.K."/>
            <person name="Zeng Q."/>
            <person name="Gargeya S."/>
            <person name="Fitzgerald M."/>
            <person name="Abouelleil A."/>
            <person name="Alvarado L."/>
            <person name="Chapman S.B."/>
            <person name="Gainer-Dewar J."/>
            <person name="Goldberg J."/>
            <person name="Griggs A."/>
            <person name="Gujja S."/>
            <person name="Hansen M."/>
            <person name="Howarth C."/>
            <person name="Imamovic A."/>
            <person name="Ireland A."/>
            <person name="Larimer J."/>
            <person name="McCowan C."/>
            <person name="Murphy C."/>
            <person name="Pearson M."/>
            <person name="Poon T.W."/>
            <person name="Priest M."/>
            <person name="Roberts A."/>
            <person name="Saif S."/>
            <person name="Shea T."/>
            <person name="Sykes S."/>
            <person name="Wortman J."/>
            <person name="Nusbaum C."/>
            <person name="Birren B."/>
        </authorList>
    </citation>
    <scope>NUCLEOTIDE SEQUENCE [LARGE SCALE GENOMIC DNA]</scope>
    <source>
        <strain evidence="8">APO3</strain>
    </source>
</reference>
<organism evidence="8">
    <name type="scientific">Aphanomyces astaci</name>
    <name type="common">Crayfish plague agent</name>
    <dbReference type="NCBI Taxonomy" id="112090"/>
    <lineage>
        <taxon>Eukaryota</taxon>
        <taxon>Sar</taxon>
        <taxon>Stramenopiles</taxon>
        <taxon>Oomycota</taxon>
        <taxon>Saprolegniomycetes</taxon>
        <taxon>Saprolegniales</taxon>
        <taxon>Verrucalvaceae</taxon>
        <taxon>Aphanomyces</taxon>
    </lineage>
</organism>
<feature type="region of interest" description="Disordered" evidence="3">
    <location>
        <begin position="75"/>
        <end position="102"/>
    </location>
</feature>
<dbReference type="CDD" id="cd14306">
    <property type="entry name" value="UBA_VP13D"/>
    <property type="match status" value="2"/>
</dbReference>
<feature type="region of interest" description="Disordered" evidence="3">
    <location>
        <begin position="127"/>
        <end position="206"/>
    </location>
</feature>
<feature type="domain" description="B30.2/SPRY" evidence="5">
    <location>
        <begin position="864"/>
        <end position="1050"/>
    </location>
</feature>
<feature type="active site" description="Glycyl thioester intermediate" evidence="2">
    <location>
        <position position="3956"/>
    </location>
</feature>
<feature type="region of interest" description="Disordered" evidence="3">
    <location>
        <begin position="1"/>
        <end position="31"/>
    </location>
</feature>
<evidence type="ECO:0000256" key="1">
    <source>
        <dbReference type="ARBA" id="ARBA00022786"/>
    </source>
</evidence>
<dbReference type="Gene3D" id="3.30.2160.10">
    <property type="entry name" value="Hect, E3 ligase catalytic domain"/>
    <property type="match status" value="1"/>
</dbReference>
<dbReference type="PANTHER" id="PTHR46654">
    <property type="entry name" value="E3 UBIQUITIN-PROTEIN LIGASE HECTD3"/>
    <property type="match status" value="1"/>
</dbReference>
<name>W4FY61_APHAT</name>
<evidence type="ECO:0000259" key="4">
    <source>
        <dbReference type="PROSITE" id="PS50030"/>
    </source>
</evidence>
<feature type="compositionally biased region" description="Low complexity" evidence="3">
    <location>
        <begin position="2808"/>
        <end position="2826"/>
    </location>
</feature>
<dbReference type="Gene3D" id="2.30.30.40">
    <property type="entry name" value="SH3 Domains"/>
    <property type="match status" value="1"/>
</dbReference>
<dbReference type="PROSITE" id="PS50030">
    <property type="entry name" value="UBA"/>
    <property type="match status" value="2"/>
</dbReference>
<feature type="region of interest" description="Disordered" evidence="3">
    <location>
        <begin position="1046"/>
        <end position="1087"/>
    </location>
</feature>
<feature type="domain" description="B30.2/SPRY" evidence="5">
    <location>
        <begin position="3097"/>
        <end position="3290"/>
    </location>
</feature>
<feature type="region of interest" description="Disordered" evidence="3">
    <location>
        <begin position="2180"/>
        <end position="2201"/>
    </location>
</feature>
<dbReference type="RefSeq" id="XP_009838760.1">
    <property type="nucleotide sequence ID" value="XM_009840458.1"/>
</dbReference>
<accession>W4FY61</accession>
<keyword evidence="1 2" id="KW-0833">Ubl conjugation pathway</keyword>
<sequence>MDTSGAAEKERRQSTLLSEMLQDENASSNNRSQRILGELAVLCSDRDAVLTADSLQYLSSAGKAEVVKLMAEKVPSTSTSSSSHKKDDSSSNHARISSDSARRQRVEELTRFFMEAKSDIEFALSGGGERRRDLRATSAAELELNDDDRDMMDSSSSSDNISSSPMVLPPPLKPFADEIAGDSDDSPSSSTPLLPRPPSSGGAPLAAAPKLNVTVPVHFQLLEDPVDSRVFHPLLLSIRETDPLLYGTIVCHPLVTGQDISPKKQDSKRGKKKKQRSSTTAASTPAKAKKADMYHPDFSLPPLTAEDTALNLARFIARAIADRSMQGLLLVVKVMSSYPWHDKILIPVGSHLLSGQMKPPSPPPPSVEKTMDSSMDFITSVMELEGQLDPLAALRSRLGRFEERHHAMDNDTEEEDRLVEQMSLHMPNLDEGVDEEVLMARAIALSLSPDVGCLKDNDVPPPPPPLPPLPLAPTTADRPPPVPFTPDELWRLCGDPVPDLVDGATVILYCIGALLEDCQAYLSSIHRRILPAHNPIVPHPLTFLLLHSNLVHFLNHEVITTAASATDAISSLDRNDDVVVAAGQVVLLHVLELHLFHVDVVGTVPASVGLGQSAANPNPVPTALKQIVERYTTRSYDAVDRMSHPLAEQYRGRVGEQAIVTWVRGLAHFYPAHASRHRLLLTLLDDIHANSSTPATALRMYQLDLMCTRLALPDLAVSFTPVVSNHTSFKVDDAALLLTSKLVWSPAAIREGLNQDTCSIQAVVDLCHAVGGKDDGPKLAPSEQHSIEHVAELYQQLYDKQQARTYDSWSDLPLVVDALLRHIRLHPEEYDPSPPAAFGHAPLIHGARPTALLLLRSLQEGMLQCLHSLAAGGSGQSLSSPVSLEFDPARCAETLTLVDNNSSAKQHTAKQWGMVLSTYACAPNTGLHEWAVRLDRCEKGHVFLGVCTRDAAVSTYVGGDRQGWGLIGTRALWHNRSKVRGDYGDGFSTGSTVRIRLNTDTGALSFGLVDDDSDWGTAFDGLTQYGALYPAIGLYQRDDQVTLVPTFHHHPPSGPPSATLLRRSTHPVSLQKPPSSVSGASTSTTSSSLDQDVVFDTFVQYTHKVLDVERLSVPLLSALALMTPAWRVQFAWQLLPACVALTKRLDHDHMSLQVHIGGTWELKSSAAGTIPAQQYVVELTQQGNENDSSTNTLTGQSVSTNAVTLQGTIRGTKVRFLETWMQGSTCLVTGRVRVDGQKFTGTYQDTKSHTSGRITGECKSPKAAASVDMRAVLYLAASTLVGAYISSFLAHDTTPFLADLTGLQEAAEEDATSVSADASAEEYQEWVDSALFAGGLPLADIRRHLDDHHPPRCHRPMLAWFQAVWPPLPPTGSVDNQSPFLQELLSGRDGVDAYVTKHAGESAFVRLGGEAMKTAKRTVLAAMLWHGHVTAIDTSQPDSRPSENILHIWRSAHRVIEWGIRMKNANAMTYASVAALITRRARFLLRLQPSVRGLVLQERAFSEIVMLVSRFVEAGVQLQRLESMVLRNCSRAYLRMIGLNAMRAVVELGLQTSAGLCAVLQWVSNHDSLESLRPSGTGTSHYLDALGGVGSTLQRQVRDSWEQLYGHFAALLSRATWAKDSDLQLVVLQAWGIIIIPDDHAFISRMGIFRILQTVLDEARSSPVSSPCPLLADDNSNPTKPIVQAALKVVHLLAAQVATSSHAEESSTSTSTDVNTTIPLVRQPSGPETLGKSVFNMLYTELHNACQEDVGPQHYCYQICSLLHSVSGAAICRQHLSSGRWLGLLLQLVERGTFAIQQRVLQLLRRLLPYLSPLTLHIQADDVYMGADSSRNASQLVGFFLDLLGRLVPPPSSSLPDHGISVPEKPTLKLHHGCGVEVVLLLRSLLLASEWAPLLQSVFLQALSPDSTDFQSRALAVLCVLGGHIEGLQVGMVIQILPKSHGTTQEVMFRGAKGVLVALDVEKGSAEVLLQKNTAAGASTELSLSTLNRPIRVPLEDIAALPDVECKGGDLSRAFLKHLVESNLPHFLTSVLTDPITPSQDQPNENRDHLMGLLLGLVGFRALGSLVQSDDENDLVLCDCIPLLFQVATIHTQNPSDISLLEEHWVQRYKLWYDVQCPGGVDALDDASAPPSALCQQMMEMGFPREWCDVALLKCSYQVEAAINFCFEHSSDMDRLVKQPTARSTGRMPSPPTSSTSTRPDVSPILLEQLSEMGFPLTWCRKALIANRNNVDAALTWILSNGEALEADDRRQQDQKEAFGDTIDESPLVTASIPQGPNPLRPVSGLATINDDMLVEGSAGGGFASVGAPDCIVQTGKWYYEATLSTSGCIQIGWADAAFSGASERGDGVGDGPHSWAYDGWRQMKWHGNSSSYGIKWKSGDVIGCGVDCDAGLLFFTLNGQYMGVAFRGVQFAGGMYPCASFNRRERLTFNLGGLPFQYPIDGFSPILHAIWTPSSAPSYEKGQHEDCLEEYVGEEYFDCRYFAKDLKATAGSTTTSRVKPSTVDPTSDFAELTRSLAILHCRRLLLTILAASRSSNLLNDVPTELVGTFLKLVASYTSPASTVSELFKAVTVDTMSPRLEVSLVQCIDDQIRMASRRKYAKIHWDCGVEAIVTSQLSTLHCSDGGGGMLPSVWHDSHVLVHPNVGLAEYLTTLLASKQPAPLVQAWSYALRSPSMTLKEKAFRILSGLVPHVPESALACIPTTRLHAMTVARLTKEAIHFPIASKYLQSLMELTSTLVVQSTCTTCILSTDHNNQRRIAHAIKTQHELDQLPYNVVQVGHTSTSCPPLVVPVLTREEDDDDDEMSSEDQNAAMSSSAAPMTAAAAVESRSPATGPPISASFLTPAQHQIIVAAHHGFKVLDDQTRHGFEIGVLSDEASQYWSGQLSQHELLPLTTVPPVKEEEEIAAPPPLTIGCKVIRGPNWKWRDQDGGQGSIGVVEGISPWSGIEGEGMSVRWPNDALYTYRWGADGQYDLTHVQVDSDNHIVTSFPTPQAPQPSTDRVHLGVIFRLHRTDNAAAAGISGVVEYPDMNAVIAVAGQYVDESIQLVELGMIQGDVDMGWHAKFGCDRWVPGTLYELTQDGSHLHGQYSHSLWQPEAKSWAPIQGRVQAQSQHLFALDKQATFAASLSVSDDGLAVTCTSGEARNLSLGTVGFSSGIHYWEVRVDHAEFGSVFLGVCEKHVKGQPSLNLGRWQGWGFVNFRATYHNSTERIYGDHFNAGDTIGVCLNMESGKLSFFMDGIKYGEHIVTDLGVAFDGLKSDRHIKTLYPCIGLRKAGDQVTLNGKWVSHPGLSSTLLYQDHVELQSVLHAWAGRDDVLPLAFMQASYAFYCRWRTNRYRRVSIRAKGMTIDVDTSVERCVQVCRDSPTVLVTGDRVKIISKGGRALDAPEEAIVLGVYRNRLWYRVETQGNEGGDEGRGYAWYWDPIELPELVLIQRNGIDIGQSDTTTIPPPSPESIPTGSRLLGFDEFLQLAQGTYAKDIPLVDHINALCATVGVDVVNLPFEAVAEELQPRVAVLMMLNQKVLRSLPLVRFHDRSVLRHLTFTSTKLSFWDATLKATATPTPLPSDEYEDPREIRILRINRIQAQPSKLALCPSPSDRLRKSVFGQLYREMRTWSDSGFRRAYTGKGHGGQKRAFKVKFLGEGVNDYGGPYRAVFEQIVDELQMDQVELTKGEQGLLPLLVPCPNRRSGSGTNQDKFVLNPSCGTISAAVGPIALELHRFLGKLVGTAVRHGLQMGLDLPSVVWRPLVGLPLNRHHVEDIDVVAFNTLTKLEAMPLSRDAVEYCKQFTFTTHLSDGTEVPLRPDGETQQLDFASREKYVDLSFAKRLVESGPQLAALREGLSAVIPMEIAGLFTAKELETLVCGRREVDVALLKQCTEYEDVDPTSAHIVAFWQVLEEFSPDDRTLFLLFVWARSRMPNSAKDFPMNFKIQAPHDQGARSQPDLYLPHAQTCFFSLSLPAYSTKAILKAKLLYAIRNSPNMDADVRLHNAEGWADA</sequence>
<dbReference type="Pfam" id="PF00632">
    <property type="entry name" value="HECT"/>
    <property type="match status" value="1"/>
</dbReference>
<feature type="compositionally biased region" description="Low complexity" evidence="3">
    <location>
        <begin position="277"/>
        <end position="286"/>
    </location>
</feature>
<dbReference type="GO" id="GO:0004842">
    <property type="term" value="F:ubiquitin-protein transferase activity"/>
    <property type="evidence" value="ECO:0007669"/>
    <property type="project" value="InterPro"/>
</dbReference>
<dbReference type="Gene3D" id="3.30.2410.10">
    <property type="entry name" value="Hect, E3 ligase catalytic domain"/>
    <property type="match status" value="1"/>
</dbReference>
<dbReference type="InterPro" id="IPR000569">
    <property type="entry name" value="HECT_dom"/>
</dbReference>
<dbReference type="OrthoDB" id="239701at2759"/>
<dbReference type="Gene3D" id="2.60.120.920">
    <property type="match status" value="3"/>
</dbReference>
<feature type="region of interest" description="Disordered" evidence="3">
    <location>
        <begin position="258"/>
        <end position="293"/>
    </location>
</feature>
<gene>
    <name evidence="8" type="ORF">H257_13041</name>
</gene>
<protein>
    <recommendedName>
        <fullName evidence="9">B30.2/SPRY domain-containing protein</fullName>
    </recommendedName>
</protein>
<dbReference type="PROSITE" id="PS50188">
    <property type="entry name" value="B302_SPRY"/>
    <property type="match status" value="3"/>
</dbReference>
<dbReference type="PROSITE" id="PS51416">
    <property type="entry name" value="MIB_HERC2"/>
    <property type="match status" value="1"/>
</dbReference>
<dbReference type="GO" id="GO:0046872">
    <property type="term" value="F:metal ion binding"/>
    <property type="evidence" value="ECO:0007669"/>
    <property type="project" value="InterPro"/>
</dbReference>
<dbReference type="STRING" id="112090.W4FY61"/>
<dbReference type="SUPFAM" id="SSF46934">
    <property type="entry name" value="UBA-like"/>
    <property type="match status" value="2"/>
</dbReference>
<dbReference type="InterPro" id="IPR043136">
    <property type="entry name" value="B30.2/SPRY_sf"/>
</dbReference>
<feature type="compositionally biased region" description="Low complexity" evidence="3">
    <location>
        <begin position="2183"/>
        <end position="2200"/>
    </location>
</feature>
<dbReference type="CDD" id="cd11709">
    <property type="entry name" value="SPRY"/>
    <property type="match status" value="3"/>
</dbReference>
<dbReference type="GO" id="GO:0016567">
    <property type="term" value="P:protein ubiquitination"/>
    <property type="evidence" value="ECO:0007669"/>
    <property type="project" value="InterPro"/>
</dbReference>
<dbReference type="InterPro" id="IPR041969">
    <property type="entry name" value="VP13D_UBA"/>
</dbReference>
<evidence type="ECO:0000259" key="6">
    <source>
        <dbReference type="PROSITE" id="PS50237"/>
    </source>
</evidence>
<feature type="region of interest" description="Disordered" evidence="3">
    <location>
        <begin position="2797"/>
        <end position="2840"/>
    </location>
</feature>
<dbReference type="SUPFAM" id="SSF49899">
    <property type="entry name" value="Concanavalin A-like lectins/glucanases"/>
    <property type="match status" value="3"/>
</dbReference>
<feature type="domain" description="UBA" evidence="4">
    <location>
        <begin position="2123"/>
        <end position="2169"/>
    </location>
</feature>
<dbReference type="Gene3D" id="1.10.8.10">
    <property type="entry name" value="DNA helicase RuvA subunit, C-terminal domain"/>
    <property type="match status" value="2"/>
</dbReference>